<dbReference type="InterPro" id="IPR035973">
    <property type="entry name" value="Cyt_c_oxidase_su3-like_sf"/>
</dbReference>
<evidence type="ECO:0000313" key="10">
    <source>
        <dbReference type="Proteomes" id="UP000014463"/>
    </source>
</evidence>
<feature type="transmembrane region" description="Helical" evidence="7">
    <location>
        <begin position="122"/>
        <end position="140"/>
    </location>
</feature>
<gene>
    <name evidence="9" type="ORF">L861_03020</name>
</gene>
<dbReference type="GO" id="GO:0004129">
    <property type="term" value="F:cytochrome-c oxidase activity"/>
    <property type="evidence" value="ECO:0007669"/>
    <property type="project" value="InterPro"/>
</dbReference>
<evidence type="ECO:0000259" key="8">
    <source>
        <dbReference type="PROSITE" id="PS50253"/>
    </source>
</evidence>
<dbReference type="Pfam" id="PF00510">
    <property type="entry name" value="COX3"/>
    <property type="match status" value="1"/>
</dbReference>
<dbReference type="PANTHER" id="PTHR11403">
    <property type="entry name" value="CYTOCHROME C OXIDASE SUBUNIT III"/>
    <property type="match status" value="1"/>
</dbReference>
<sequence length="222" mass="24481">MTITLILLALIMVTFVGWLFSQSINVKPWVAETGKTQLPSPVPHFFTAPRVGLMVFLAVVTSVFALSISAYMMRMEMSGDWRSVPEPGLLWLNTASLVLASVVLQIAWRAATHGNRQRLQRFLIMGGVLTIVFVLGQFVVWQQLSAGGYYMATNPANAFFYMLTALHALHLLGGLAAWGRTVARLRGGAGLARVRASVELCTLYWHFLLVVWIAVFGLILAT</sequence>
<organism evidence="9 10">
    <name type="scientific">Litchfieldella anticariensis (strain DSM 16096 / CECT 5854 / CIP 108499 / LMG 22089 / FP35)</name>
    <name type="common">Halomonas anticariensis</name>
    <dbReference type="NCBI Taxonomy" id="1121939"/>
    <lineage>
        <taxon>Bacteria</taxon>
        <taxon>Pseudomonadati</taxon>
        <taxon>Pseudomonadota</taxon>
        <taxon>Gammaproteobacteria</taxon>
        <taxon>Oceanospirillales</taxon>
        <taxon>Halomonadaceae</taxon>
        <taxon>Litchfieldella</taxon>
    </lineage>
</organism>
<dbReference type="OrthoDB" id="9808200at2"/>
<dbReference type="Gene3D" id="1.20.120.80">
    <property type="entry name" value="Cytochrome c oxidase, subunit III, four-helix bundle"/>
    <property type="match status" value="1"/>
</dbReference>
<comment type="caution">
    <text evidence="9">The sequence shown here is derived from an EMBL/GenBank/DDBJ whole genome shotgun (WGS) entry which is preliminary data.</text>
</comment>
<dbReference type="InterPro" id="IPR000298">
    <property type="entry name" value="Cyt_c_oxidase-like_su3"/>
</dbReference>
<keyword evidence="10" id="KW-1185">Reference proteome</keyword>
<protein>
    <recommendedName>
        <fullName evidence="8">Heme-copper oxidase subunit III family profile domain-containing protein</fullName>
    </recommendedName>
</protein>
<comment type="similarity">
    <text evidence="2 6">Belongs to the cytochrome c oxidase subunit 3 family.</text>
</comment>
<comment type="subcellular location">
    <subcellularLocation>
        <location evidence="6">Cell membrane</location>
        <topology evidence="6">Multi-pass membrane protein</topology>
    </subcellularLocation>
    <subcellularLocation>
        <location evidence="1">Membrane</location>
        <topology evidence="1">Multi-pass membrane protein</topology>
    </subcellularLocation>
</comment>
<evidence type="ECO:0000256" key="2">
    <source>
        <dbReference type="ARBA" id="ARBA00010581"/>
    </source>
</evidence>
<dbReference type="AlphaFoldDB" id="S2KQG8"/>
<keyword evidence="3 6" id="KW-0812">Transmembrane</keyword>
<feature type="domain" description="Heme-copper oxidase subunit III family profile" evidence="8">
    <location>
        <begin position="1"/>
        <end position="222"/>
    </location>
</feature>
<feature type="transmembrane region" description="Helical" evidence="7">
    <location>
        <begin position="6"/>
        <end position="30"/>
    </location>
</feature>
<dbReference type="PATRIC" id="fig|1121939.11.peg.562"/>
<dbReference type="GO" id="GO:0019646">
    <property type="term" value="P:aerobic electron transport chain"/>
    <property type="evidence" value="ECO:0007669"/>
    <property type="project" value="InterPro"/>
</dbReference>
<dbReference type="SUPFAM" id="SSF81452">
    <property type="entry name" value="Cytochrome c oxidase subunit III-like"/>
    <property type="match status" value="1"/>
</dbReference>
<dbReference type="EMBL" id="ASTJ01000011">
    <property type="protein sequence ID" value="EPC04307.1"/>
    <property type="molecule type" value="Genomic_DNA"/>
</dbReference>
<evidence type="ECO:0000256" key="1">
    <source>
        <dbReference type="ARBA" id="ARBA00004141"/>
    </source>
</evidence>
<reference evidence="9 10" key="1">
    <citation type="journal article" date="2013" name="Genome Announc.">
        <title>Draft genome sequence of the moderately halophilic gammaproteobacterium Halomonas anticariensis FP35.</title>
        <authorList>
            <person name="Tahrioui A."/>
            <person name="Quesada E."/>
            <person name="Llamas I."/>
        </authorList>
    </citation>
    <scope>NUCLEOTIDE SEQUENCE [LARGE SCALE GENOMIC DNA]</scope>
    <source>
        <strain evidence="10">DSM 16096 / CECT 5854 / LMG 22089 / FP35</strain>
    </source>
</reference>
<accession>S2KQG8</accession>
<evidence type="ECO:0000256" key="7">
    <source>
        <dbReference type="SAM" id="Phobius"/>
    </source>
</evidence>
<feature type="transmembrane region" description="Helical" evidence="7">
    <location>
        <begin position="200"/>
        <end position="221"/>
    </location>
</feature>
<dbReference type="PROSITE" id="PS50253">
    <property type="entry name" value="COX3"/>
    <property type="match status" value="1"/>
</dbReference>
<proteinExistence type="inferred from homology"/>
<evidence type="ECO:0000256" key="3">
    <source>
        <dbReference type="ARBA" id="ARBA00022692"/>
    </source>
</evidence>
<feature type="transmembrane region" description="Helical" evidence="7">
    <location>
        <begin position="160"/>
        <end position="179"/>
    </location>
</feature>
<dbReference type="RefSeq" id="WP_016415041.1">
    <property type="nucleotide sequence ID" value="NZ_AUAB01000001.1"/>
</dbReference>
<dbReference type="STRING" id="1121939.L861_03020"/>
<dbReference type="GO" id="GO:0005886">
    <property type="term" value="C:plasma membrane"/>
    <property type="evidence" value="ECO:0007669"/>
    <property type="project" value="UniProtKB-SubCell"/>
</dbReference>
<evidence type="ECO:0000256" key="5">
    <source>
        <dbReference type="ARBA" id="ARBA00023136"/>
    </source>
</evidence>
<name>S2KQG8_LITA3</name>
<keyword evidence="5 7" id="KW-0472">Membrane</keyword>
<dbReference type="PANTHER" id="PTHR11403:SF10">
    <property type="entry name" value="CYTOCHROME C OXIDASE"/>
    <property type="match status" value="1"/>
</dbReference>
<evidence type="ECO:0000313" key="9">
    <source>
        <dbReference type="EMBL" id="EPC04307.1"/>
    </source>
</evidence>
<feature type="transmembrane region" description="Helical" evidence="7">
    <location>
        <begin position="51"/>
        <end position="70"/>
    </location>
</feature>
<keyword evidence="4 7" id="KW-1133">Transmembrane helix</keyword>
<dbReference type="InterPro" id="IPR024791">
    <property type="entry name" value="Cyt_c/ubiquinol_Oxase_su3"/>
</dbReference>
<evidence type="ECO:0000256" key="4">
    <source>
        <dbReference type="ARBA" id="ARBA00022989"/>
    </source>
</evidence>
<dbReference type="Proteomes" id="UP000014463">
    <property type="component" value="Unassembled WGS sequence"/>
</dbReference>
<feature type="transmembrane region" description="Helical" evidence="7">
    <location>
        <begin position="90"/>
        <end position="110"/>
    </location>
</feature>
<dbReference type="InterPro" id="IPR013833">
    <property type="entry name" value="Cyt_c_oxidase_su3_a-hlx"/>
</dbReference>
<evidence type="ECO:0000256" key="6">
    <source>
        <dbReference type="RuleBase" id="RU003376"/>
    </source>
</evidence>
<dbReference type="eggNOG" id="COG1845">
    <property type="taxonomic scope" value="Bacteria"/>
</dbReference>